<dbReference type="EMBL" id="PIXR01002122">
    <property type="protein sequence ID" value="TBT99151.1"/>
    <property type="molecule type" value="Genomic_DNA"/>
</dbReference>
<reference evidence="1 2" key="1">
    <citation type="submission" date="2017-12" db="EMBL/GenBank/DDBJ databases">
        <authorList>
            <person name="Pombert J.-F."/>
            <person name="Haag K.L."/>
            <person name="Ebert D."/>
        </authorList>
    </citation>
    <scope>NUCLEOTIDE SEQUENCE [LARGE SCALE GENOMIC DNA]</scope>
    <source>
        <strain evidence="1">IL-BN-2</strain>
    </source>
</reference>
<organism evidence="1 2">
    <name type="scientific">Hamiltosporidium magnivora</name>
    <dbReference type="NCBI Taxonomy" id="148818"/>
    <lineage>
        <taxon>Eukaryota</taxon>
        <taxon>Fungi</taxon>
        <taxon>Fungi incertae sedis</taxon>
        <taxon>Microsporidia</taxon>
        <taxon>Dubosqiidae</taxon>
        <taxon>Hamiltosporidium</taxon>
    </lineage>
</organism>
<accession>A0A4V2JU83</accession>
<name>A0A4V2JU83_9MICR</name>
<dbReference type="AlphaFoldDB" id="A0A4V2JU83"/>
<proteinExistence type="predicted"/>
<sequence>MPTELSKNLRGLKFMQKAVKKEFVEKEESFTSWFCTTNVFEFKGIRSNSNKENSTFSSKKKKI</sequence>
<evidence type="ECO:0000313" key="1">
    <source>
        <dbReference type="EMBL" id="TBT99151.1"/>
    </source>
</evidence>
<comment type="caution">
    <text evidence="1">The sequence shown here is derived from an EMBL/GenBank/DDBJ whole genome shotgun (WGS) entry which is preliminary data.</text>
</comment>
<gene>
    <name evidence="1" type="ORF">CWI39_2122p0010</name>
</gene>
<dbReference type="Proteomes" id="UP000293045">
    <property type="component" value="Unassembled WGS sequence"/>
</dbReference>
<dbReference type="VEuPathDB" id="MicrosporidiaDB:CWI39_2122p0010"/>
<protein>
    <submittedName>
        <fullName evidence="1">Uncharacterized protein</fullName>
    </submittedName>
</protein>
<evidence type="ECO:0000313" key="2">
    <source>
        <dbReference type="Proteomes" id="UP000293045"/>
    </source>
</evidence>